<evidence type="ECO:0000259" key="1">
    <source>
        <dbReference type="PROSITE" id="PS51186"/>
    </source>
</evidence>
<evidence type="ECO:0000313" key="2">
    <source>
        <dbReference type="EMBL" id="MCQ4636471.1"/>
    </source>
</evidence>
<dbReference type="Proteomes" id="UP001524502">
    <property type="component" value="Unassembled WGS sequence"/>
</dbReference>
<proteinExistence type="predicted"/>
<gene>
    <name evidence="2" type="ORF">NE619_07000</name>
</gene>
<dbReference type="Gene3D" id="3.40.630.30">
    <property type="match status" value="1"/>
</dbReference>
<dbReference type="InterPro" id="IPR000182">
    <property type="entry name" value="GNAT_dom"/>
</dbReference>
<comment type="caution">
    <text evidence="2">The sequence shown here is derived from an EMBL/GenBank/DDBJ whole genome shotgun (WGS) entry which is preliminary data.</text>
</comment>
<protein>
    <submittedName>
        <fullName evidence="2">GNAT family N-acetyltransferase</fullName>
    </submittedName>
</protein>
<dbReference type="InterPro" id="IPR016181">
    <property type="entry name" value="Acyl_CoA_acyltransferase"/>
</dbReference>
<sequence length="181" mass="20253">MDGTIKLTTKRLILRKETMADAELLYNALGCDPQITQYTGWNPYATRASASEKVAEDIRNYEKPGCYAWIIQHGEEVVGTVGAYGYDPDASSIEIGYSIFRASWGNGFASEAVSEAVRYLFENEWINRVHAWCHSENAASSKVLERAGLRQEGLLKRAIRNSDGSLSDQKLYGAIYKEWGL</sequence>
<dbReference type="PANTHER" id="PTHR43441:SF6">
    <property type="entry name" value="N-ACETYLTRANSFERASE DOMAIN-CONTAINING PROTEIN"/>
    <property type="match status" value="1"/>
</dbReference>
<dbReference type="SUPFAM" id="SSF55729">
    <property type="entry name" value="Acyl-CoA N-acyltransferases (Nat)"/>
    <property type="match status" value="1"/>
</dbReference>
<keyword evidence="3" id="KW-1185">Reference proteome</keyword>
<organism evidence="2 3">
    <name type="scientific">Anaerovorax odorimutans</name>
    <dbReference type="NCBI Taxonomy" id="109327"/>
    <lineage>
        <taxon>Bacteria</taxon>
        <taxon>Bacillati</taxon>
        <taxon>Bacillota</taxon>
        <taxon>Clostridia</taxon>
        <taxon>Peptostreptococcales</taxon>
        <taxon>Anaerovoracaceae</taxon>
        <taxon>Anaerovorax</taxon>
    </lineage>
</organism>
<accession>A0ABT1RMQ2</accession>
<feature type="domain" description="N-acetyltransferase" evidence="1">
    <location>
        <begin position="12"/>
        <end position="173"/>
    </location>
</feature>
<dbReference type="Pfam" id="PF13302">
    <property type="entry name" value="Acetyltransf_3"/>
    <property type="match status" value="1"/>
</dbReference>
<dbReference type="PROSITE" id="PS51186">
    <property type="entry name" value="GNAT"/>
    <property type="match status" value="1"/>
</dbReference>
<dbReference type="InterPro" id="IPR051908">
    <property type="entry name" value="Ribosomal_N-acetyltransferase"/>
</dbReference>
<name>A0ABT1RMQ2_9FIRM</name>
<reference evidence="2 3" key="1">
    <citation type="submission" date="2022-06" db="EMBL/GenBank/DDBJ databases">
        <title>Isolation of gut microbiota from human fecal samples.</title>
        <authorList>
            <person name="Pamer E.G."/>
            <person name="Barat B."/>
            <person name="Waligurski E."/>
            <person name="Medina S."/>
            <person name="Paddock L."/>
            <person name="Mostad J."/>
        </authorList>
    </citation>
    <scope>NUCLEOTIDE SEQUENCE [LARGE SCALE GENOMIC DNA]</scope>
    <source>
        <strain evidence="2 3">SL.3.17</strain>
    </source>
</reference>
<dbReference type="EMBL" id="JANFXK010000006">
    <property type="protein sequence ID" value="MCQ4636471.1"/>
    <property type="molecule type" value="Genomic_DNA"/>
</dbReference>
<evidence type="ECO:0000313" key="3">
    <source>
        <dbReference type="Proteomes" id="UP001524502"/>
    </source>
</evidence>
<dbReference type="RefSeq" id="WP_256131660.1">
    <property type="nucleotide sequence ID" value="NZ_JANFXK010000006.1"/>
</dbReference>
<dbReference type="PANTHER" id="PTHR43441">
    <property type="entry name" value="RIBOSOMAL-PROTEIN-SERINE ACETYLTRANSFERASE"/>
    <property type="match status" value="1"/>
</dbReference>